<dbReference type="PROSITE" id="PS51935">
    <property type="entry name" value="NLPC_P60"/>
    <property type="match status" value="1"/>
</dbReference>
<evidence type="ECO:0000256" key="4">
    <source>
        <dbReference type="ARBA" id="ARBA00022807"/>
    </source>
</evidence>
<protein>
    <recommendedName>
        <fullName evidence="5">NlpC/P60 domain-containing protein</fullName>
    </recommendedName>
</protein>
<evidence type="ECO:0000313" key="9">
    <source>
        <dbReference type="Proteomes" id="UP000285693"/>
    </source>
</evidence>
<accession>A0A3E4GN16</accession>
<comment type="similarity">
    <text evidence="1">Belongs to the peptidase C40 family.</text>
</comment>
<reference evidence="8 9" key="1">
    <citation type="submission" date="2018-08" db="EMBL/GenBank/DDBJ databases">
        <title>A genome reference for cultivated species of the human gut microbiota.</title>
        <authorList>
            <person name="Zou Y."/>
            <person name="Xue W."/>
            <person name="Luo G."/>
        </authorList>
    </citation>
    <scope>NUCLEOTIDE SEQUENCE [LARGE SCALE GENOMIC DNA]</scope>
    <source>
        <strain evidence="7 9">AF16-31</strain>
        <strain evidence="6 8">TM07-19</strain>
    </source>
</reference>
<dbReference type="Proteomes" id="UP000260655">
    <property type="component" value="Unassembled WGS sequence"/>
</dbReference>
<dbReference type="InterPro" id="IPR000064">
    <property type="entry name" value="NLP_P60_dom"/>
</dbReference>
<organism evidence="6 8">
    <name type="scientific">Coprococcus comes</name>
    <dbReference type="NCBI Taxonomy" id="410072"/>
    <lineage>
        <taxon>Bacteria</taxon>
        <taxon>Bacillati</taxon>
        <taxon>Bacillota</taxon>
        <taxon>Clostridia</taxon>
        <taxon>Lachnospirales</taxon>
        <taxon>Lachnospiraceae</taxon>
        <taxon>Coprococcus</taxon>
    </lineage>
</organism>
<dbReference type="EMBL" id="QRXY01000017">
    <property type="protein sequence ID" value="RGU44498.1"/>
    <property type="molecule type" value="Genomic_DNA"/>
</dbReference>
<gene>
    <name evidence="7" type="ORF">DWW65_12510</name>
    <name evidence="6" type="ORF">DXD67_12330</name>
</gene>
<dbReference type="GO" id="GO:0008234">
    <property type="term" value="F:cysteine-type peptidase activity"/>
    <property type="evidence" value="ECO:0007669"/>
    <property type="project" value="UniProtKB-KW"/>
</dbReference>
<evidence type="ECO:0000256" key="1">
    <source>
        <dbReference type="ARBA" id="ARBA00007074"/>
    </source>
</evidence>
<dbReference type="GO" id="GO:0004553">
    <property type="term" value="F:hydrolase activity, hydrolyzing O-glycosyl compounds"/>
    <property type="evidence" value="ECO:0007669"/>
    <property type="project" value="InterPro"/>
</dbReference>
<dbReference type="Pfam" id="PF06725">
    <property type="entry name" value="3D"/>
    <property type="match status" value="1"/>
</dbReference>
<evidence type="ECO:0000256" key="3">
    <source>
        <dbReference type="ARBA" id="ARBA00022801"/>
    </source>
</evidence>
<dbReference type="Gene3D" id="2.40.40.10">
    <property type="entry name" value="RlpA-like domain"/>
    <property type="match status" value="1"/>
</dbReference>
<name>A0A3E4GN16_9FIRM</name>
<evidence type="ECO:0000256" key="2">
    <source>
        <dbReference type="ARBA" id="ARBA00022670"/>
    </source>
</evidence>
<dbReference type="AlphaFoldDB" id="A0A3E4GN16"/>
<sequence>MVEDFRFWTVARKYAFARTAINVREEIPEAADGRADTSEEAKEAELKAAKKDAKELRAGFDIENQKYNTKKVKRTKTAKGVKKSTQIKLTGLNIFSSAKLKTEAPNQTNLKAGKRAEAARQAENDLQKQKEEQAAKVTADLAAQQMEEKVRSVGTISQDGLLYILKEEDNGWLYVESGNVRGFVKASEIYTEDAAQELLDVYQTQARLKASKENKDYTGIEGTAKTAQALIDAKDNQAYTYLRATVKQTVADKEPALVSDQLDTDKKGILNIQEEKNADSRVVGTMTAGELCYILADEDSDWVYVESGDVRGFAEKKYLKSDAETKAQVTERGADSYSVADENMDPEDNKALYYTLTSTKEGTPSGEIRQSMIEYASQFVGNPYVWGGTSLTNGADCSGFVQQIYKAYGYDLPRVAEDQSQYGTKIPVEDAQPGDLIFYAKNGYVYHVVMYAGDGKTIEAANEDAGIIYGTVYNKDAVWATRILDDHYTVAGGGIGTVNATEEMYGADLGNFTITYYCACEICCNKADGITATGTPVIEGQTIAVDPSVIPYGTKVIIGGHIFTAEDCGGAIKKNHIDVYVNSHEEALALGVTNAEVYLVK</sequence>
<feature type="domain" description="NlpC/P60" evidence="5">
    <location>
        <begin position="366"/>
        <end position="490"/>
    </location>
</feature>
<dbReference type="InterPro" id="IPR038765">
    <property type="entry name" value="Papain-like_cys_pep_sf"/>
</dbReference>
<dbReference type="InterPro" id="IPR010611">
    <property type="entry name" value="3D_dom"/>
</dbReference>
<dbReference type="GO" id="GO:0006508">
    <property type="term" value="P:proteolysis"/>
    <property type="evidence" value="ECO:0007669"/>
    <property type="project" value="UniProtKB-KW"/>
</dbReference>
<dbReference type="Gene3D" id="3.90.1720.10">
    <property type="entry name" value="endopeptidase domain like (from Nostoc punctiforme)"/>
    <property type="match status" value="1"/>
</dbReference>
<dbReference type="CDD" id="cd14667">
    <property type="entry name" value="3D_containing_proteins"/>
    <property type="match status" value="1"/>
</dbReference>
<dbReference type="Gene3D" id="2.30.30.40">
    <property type="entry name" value="SH3 Domains"/>
    <property type="match status" value="1"/>
</dbReference>
<dbReference type="InterPro" id="IPR051202">
    <property type="entry name" value="Peptidase_C40"/>
</dbReference>
<evidence type="ECO:0000313" key="6">
    <source>
        <dbReference type="EMBL" id="RGJ21696.1"/>
    </source>
</evidence>
<dbReference type="InterPro" id="IPR036908">
    <property type="entry name" value="RlpA-like_sf"/>
</dbReference>
<comment type="caution">
    <text evidence="6">The sequence shown here is derived from an EMBL/GenBank/DDBJ whole genome shotgun (WGS) entry which is preliminary data.</text>
</comment>
<dbReference type="InterPro" id="IPR059180">
    <property type="entry name" value="3D_YorM"/>
</dbReference>
<proteinExistence type="inferred from homology"/>
<dbReference type="GO" id="GO:0019867">
    <property type="term" value="C:outer membrane"/>
    <property type="evidence" value="ECO:0007669"/>
    <property type="project" value="InterPro"/>
</dbReference>
<keyword evidence="3" id="KW-0378">Hydrolase</keyword>
<keyword evidence="4" id="KW-0788">Thiol protease</keyword>
<evidence type="ECO:0000259" key="5">
    <source>
        <dbReference type="PROSITE" id="PS51935"/>
    </source>
</evidence>
<dbReference type="SUPFAM" id="SSF54001">
    <property type="entry name" value="Cysteine proteinases"/>
    <property type="match status" value="1"/>
</dbReference>
<dbReference type="Proteomes" id="UP000285693">
    <property type="component" value="Unassembled WGS sequence"/>
</dbReference>
<dbReference type="GO" id="GO:0009254">
    <property type="term" value="P:peptidoglycan turnover"/>
    <property type="evidence" value="ECO:0007669"/>
    <property type="project" value="InterPro"/>
</dbReference>
<dbReference type="PANTHER" id="PTHR47053:SF1">
    <property type="entry name" value="MUREIN DD-ENDOPEPTIDASE MEPH-RELATED"/>
    <property type="match status" value="1"/>
</dbReference>
<dbReference type="PANTHER" id="PTHR47053">
    <property type="entry name" value="MUREIN DD-ENDOPEPTIDASE MEPH-RELATED"/>
    <property type="match status" value="1"/>
</dbReference>
<dbReference type="Pfam" id="PF00877">
    <property type="entry name" value="NLPC_P60"/>
    <property type="match status" value="1"/>
</dbReference>
<dbReference type="SUPFAM" id="SSF50685">
    <property type="entry name" value="Barwin-like endoglucanases"/>
    <property type="match status" value="1"/>
</dbReference>
<evidence type="ECO:0000313" key="8">
    <source>
        <dbReference type="Proteomes" id="UP000260655"/>
    </source>
</evidence>
<evidence type="ECO:0000313" key="7">
    <source>
        <dbReference type="EMBL" id="RGU44498.1"/>
    </source>
</evidence>
<keyword evidence="2" id="KW-0645">Protease</keyword>
<dbReference type="EMBL" id="QSOV01000015">
    <property type="protein sequence ID" value="RGJ21696.1"/>
    <property type="molecule type" value="Genomic_DNA"/>
</dbReference>